<keyword evidence="4 15" id="KW-0812">Transmembrane</keyword>
<dbReference type="Pfam" id="PF00689">
    <property type="entry name" value="Cation_ATPase_C"/>
    <property type="match status" value="1"/>
</dbReference>
<dbReference type="PANTHER" id="PTHR24093:SF369">
    <property type="entry name" value="CALCIUM-TRANSPORTING ATPASE"/>
    <property type="match status" value="1"/>
</dbReference>
<dbReference type="FunFam" id="1.20.1110.10:FF:000039">
    <property type="entry name" value="Calcium-transporting ATPase"/>
    <property type="match status" value="1"/>
</dbReference>
<evidence type="ECO:0000256" key="12">
    <source>
        <dbReference type="ARBA" id="ARBA00023065"/>
    </source>
</evidence>
<feature type="transmembrane region" description="Helical" evidence="15">
    <location>
        <begin position="281"/>
        <end position="299"/>
    </location>
</feature>
<dbReference type="GO" id="GO:0005886">
    <property type="term" value="C:plasma membrane"/>
    <property type="evidence" value="ECO:0007669"/>
    <property type="project" value="TreeGrafter"/>
</dbReference>
<dbReference type="FunFam" id="2.70.150.10:FF:000029">
    <property type="entry name" value="Calcium-transporting ATPase"/>
    <property type="match status" value="1"/>
</dbReference>
<dbReference type="InterPro" id="IPR023299">
    <property type="entry name" value="ATPase_P-typ_cyto_dom_N"/>
</dbReference>
<dbReference type="SUPFAM" id="SSF56784">
    <property type="entry name" value="HAD-like"/>
    <property type="match status" value="1"/>
</dbReference>
<evidence type="ECO:0000256" key="10">
    <source>
        <dbReference type="ARBA" id="ARBA00022967"/>
    </source>
</evidence>
<comment type="similarity">
    <text evidence="15">Belongs to the cation transport ATPase (P-type) (TC 3.A.3) family.</text>
</comment>
<dbReference type="Pfam" id="PF13246">
    <property type="entry name" value="Cation_ATPase"/>
    <property type="match status" value="1"/>
</dbReference>
<dbReference type="PRINTS" id="PR00120">
    <property type="entry name" value="HATPASE"/>
</dbReference>
<dbReference type="Gene3D" id="3.40.1110.10">
    <property type="entry name" value="Calcium-transporting ATPase, cytoplasmic domain N"/>
    <property type="match status" value="1"/>
</dbReference>
<dbReference type="Pfam" id="PF00690">
    <property type="entry name" value="Cation_ATPase_N"/>
    <property type="match status" value="1"/>
</dbReference>
<dbReference type="InterPro" id="IPR004014">
    <property type="entry name" value="ATPase_P-typ_cation-transptr_N"/>
</dbReference>
<dbReference type="PROSITE" id="PS00154">
    <property type="entry name" value="ATPASE_E1_E2"/>
    <property type="match status" value="1"/>
</dbReference>
<dbReference type="InterPro" id="IPR008250">
    <property type="entry name" value="ATPase_P-typ_transduc_dom_A_sf"/>
</dbReference>
<evidence type="ECO:0000256" key="3">
    <source>
        <dbReference type="ARBA" id="ARBA00022568"/>
    </source>
</evidence>
<organism evidence="19 20">
    <name type="scientific">Rhodosorus marinus</name>
    <dbReference type="NCBI Taxonomy" id="101924"/>
    <lineage>
        <taxon>Eukaryota</taxon>
        <taxon>Rhodophyta</taxon>
        <taxon>Stylonematophyceae</taxon>
        <taxon>Stylonematales</taxon>
        <taxon>Stylonemataceae</taxon>
        <taxon>Rhodosorus</taxon>
    </lineage>
</organism>
<dbReference type="InterPro" id="IPR006068">
    <property type="entry name" value="ATPase_P-typ_cation-transptr_C"/>
</dbReference>
<comment type="subcellular location">
    <subcellularLocation>
        <location evidence="1">Endomembrane system</location>
        <topology evidence="1">Multi-pass membrane protein</topology>
    </subcellularLocation>
    <subcellularLocation>
        <location evidence="15">Membrane</location>
        <topology evidence="15">Multi-pass membrane protein</topology>
    </subcellularLocation>
</comment>
<keyword evidence="3 15" id="KW-0109">Calcium transport</keyword>
<evidence type="ECO:0000256" key="2">
    <source>
        <dbReference type="ARBA" id="ARBA00022448"/>
    </source>
</evidence>
<feature type="transmembrane region" description="Helical" evidence="15">
    <location>
        <begin position="85"/>
        <end position="108"/>
    </location>
</feature>
<dbReference type="Gene3D" id="2.70.150.10">
    <property type="entry name" value="Calcium-transporting ATPase, cytoplasmic transduction domain A"/>
    <property type="match status" value="1"/>
</dbReference>
<feature type="transmembrane region" description="Helical" evidence="15">
    <location>
        <begin position="771"/>
        <end position="791"/>
    </location>
</feature>
<dbReference type="NCBIfam" id="TIGR01494">
    <property type="entry name" value="ATPase_P-type"/>
    <property type="match status" value="2"/>
</dbReference>
<dbReference type="GO" id="GO:0016887">
    <property type="term" value="F:ATP hydrolysis activity"/>
    <property type="evidence" value="ECO:0007669"/>
    <property type="project" value="InterPro"/>
</dbReference>
<dbReference type="EC" id="7.2.2.10" evidence="15"/>
<dbReference type="Pfam" id="PF00122">
    <property type="entry name" value="E1-E2_ATPase"/>
    <property type="match status" value="1"/>
</dbReference>
<dbReference type="SUPFAM" id="SSF81653">
    <property type="entry name" value="Calcium ATPase, transduction domain A"/>
    <property type="match status" value="1"/>
</dbReference>
<dbReference type="Gene3D" id="1.20.1110.10">
    <property type="entry name" value="Calcium-transporting ATPase, transmembrane domain"/>
    <property type="match status" value="1"/>
</dbReference>
<evidence type="ECO:0000256" key="1">
    <source>
        <dbReference type="ARBA" id="ARBA00004127"/>
    </source>
</evidence>
<evidence type="ECO:0000256" key="11">
    <source>
        <dbReference type="ARBA" id="ARBA00022989"/>
    </source>
</evidence>
<evidence type="ECO:0000256" key="9">
    <source>
        <dbReference type="ARBA" id="ARBA00022842"/>
    </source>
</evidence>
<evidence type="ECO:0000256" key="7">
    <source>
        <dbReference type="ARBA" id="ARBA00022837"/>
    </source>
</evidence>
<keyword evidence="7 15" id="KW-0106">Calcium</keyword>
<dbReference type="SUPFAM" id="SSF81660">
    <property type="entry name" value="Metal cation-transporting ATPase, ATP-binding domain N"/>
    <property type="match status" value="1"/>
</dbReference>
<name>A0AAV8UKP0_9RHOD</name>
<keyword evidence="10" id="KW-1278">Translocase</keyword>
<dbReference type="NCBIfam" id="TIGR01517">
    <property type="entry name" value="ATPase-IIB_Ca"/>
    <property type="match status" value="1"/>
</dbReference>
<accession>A0AAV8UKP0</accession>
<dbReference type="SFLD" id="SFLDS00003">
    <property type="entry name" value="Haloacid_Dehalogenase"/>
    <property type="match status" value="1"/>
</dbReference>
<keyword evidence="2 15" id="KW-0813">Transport</keyword>
<evidence type="ECO:0000259" key="17">
    <source>
        <dbReference type="Pfam" id="PF00689"/>
    </source>
</evidence>
<dbReference type="InterPro" id="IPR036412">
    <property type="entry name" value="HAD-like_sf"/>
</dbReference>
<dbReference type="SFLD" id="SFLDG00002">
    <property type="entry name" value="C1.7:_P-type_atpase_like"/>
    <property type="match status" value="1"/>
</dbReference>
<evidence type="ECO:0000256" key="5">
    <source>
        <dbReference type="ARBA" id="ARBA00022723"/>
    </source>
</evidence>
<feature type="domain" description="Cation-transporting P-type ATPase N-terminal" evidence="18">
    <location>
        <begin position="34"/>
        <end position="105"/>
    </location>
</feature>
<keyword evidence="11 15" id="KW-1133">Transmembrane helix</keyword>
<dbReference type="GO" id="GO:0012505">
    <property type="term" value="C:endomembrane system"/>
    <property type="evidence" value="ECO:0007669"/>
    <property type="project" value="UniProtKB-SubCell"/>
</dbReference>
<protein>
    <recommendedName>
        <fullName evidence="15">Calcium-transporting ATPase</fullName>
        <ecNumber evidence="15">7.2.2.10</ecNumber>
    </recommendedName>
</protein>
<dbReference type="InterPro" id="IPR023298">
    <property type="entry name" value="ATPase_P-typ_TM_dom_sf"/>
</dbReference>
<feature type="transmembrane region" description="Helical" evidence="15">
    <location>
        <begin position="899"/>
        <end position="918"/>
    </location>
</feature>
<comment type="function">
    <text evidence="15">Catalyzes the hydrolysis of ATP coupled with the transport of calcium.</text>
</comment>
<evidence type="ECO:0000259" key="16">
    <source>
        <dbReference type="Pfam" id="PF00122"/>
    </source>
</evidence>
<evidence type="ECO:0000256" key="4">
    <source>
        <dbReference type="ARBA" id="ARBA00022692"/>
    </source>
</evidence>
<dbReference type="FunFam" id="3.40.50.1000:FF:000193">
    <property type="entry name" value="Plasma membrane calcium-transporting ATPase 2"/>
    <property type="match status" value="1"/>
</dbReference>
<gene>
    <name evidence="19" type="ORF">NDN08_004082</name>
</gene>
<keyword evidence="5" id="KW-0479">Metal-binding</keyword>
<feature type="transmembrane region" description="Helical" evidence="15">
    <location>
        <begin position="742"/>
        <end position="759"/>
    </location>
</feature>
<dbReference type="EMBL" id="JAMWBK010000010">
    <property type="protein sequence ID" value="KAJ8901877.1"/>
    <property type="molecule type" value="Genomic_DNA"/>
</dbReference>
<dbReference type="InterPro" id="IPR018303">
    <property type="entry name" value="ATPase_P-typ_P_site"/>
</dbReference>
<dbReference type="PROSITE" id="PS50096">
    <property type="entry name" value="IQ"/>
    <property type="match status" value="1"/>
</dbReference>
<comment type="caution">
    <text evidence="19">The sequence shown here is derived from an EMBL/GenBank/DDBJ whole genome shotgun (WGS) entry which is preliminary data.</text>
</comment>
<evidence type="ECO:0000313" key="19">
    <source>
        <dbReference type="EMBL" id="KAJ8901877.1"/>
    </source>
</evidence>
<dbReference type="SUPFAM" id="SSF81665">
    <property type="entry name" value="Calcium ATPase, transmembrane domain M"/>
    <property type="match status" value="1"/>
</dbReference>
<feature type="domain" description="P-type ATPase A" evidence="16">
    <location>
        <begin position="160"/>
        <end position="255"/>
    </location>
</feature>
<feature type="transmembrane region" description="Helical" evidence="15">
    <location>
        <begin position="120"/>
        <end position="141"/>
    </location>
</feature>
<feature type="domain" description="Cation-transporting P-type ATPase C-terminal" evidence="17">
    <location>
        <begin position="766"/>
        <end position="957"/>
    </location>
</feature>
<dbReference type="GO" id="GO:0005524">
    <property type="term" value="F:ATP binding"/>
    <property type="evidence" value="ECO:0007669"/>
    <property type="project" value="UniProtKB-KW"/>
</dbReference>
<dbReference type="InterPro" id="IPR059000">
    <property type="entry name" value="ATPase_P-type_domA"/>
</dbReference>
<dbReference type="Gene3D" id="3.40.50.1000">
    <property type="entry name" value="HAD superfamily/HAD-like"/>
    <property type="match status" value="1"/>
</dbReference>
<dbReference type="PRINTS" id="PR00119">
    <property type="entry name" value="CATATPASE"/>
</dbReference>
<evidence type="ECO:0000313" key="20">
    <source>
        <dbReference type="Proteomes" id="UP001157974"/>
    </source>
</evidence>
<proteinExistence type="inferred from homology"/>
<feature type="transmembrane region" description="Helical" evidence="15">
    <location>
        <begin position="319"/>
        <end position="342"/>
    </location>
</feature>
<keyword evidence="12 15" id="KW-0406">Ion transport</keyword>
<comment type="catalytic activity">
    <reaction evidence="14 15">
        <text>Ca(2+)(in) + ATP + H2O = Ca(2+)(out) + ADP + phosphate + H(+)</text>
        <dbReference type="Rhea" id="RHEA:18105"/>
        <dbReference type="ChEBI" id="CHEBI:15377"/>
        <dbReference type="ChEBI" id="CHEBI:15378"/>
        <dbReference type="ChEBI" id="CHEBI:29108"/>
        <dbReference type="ChEBI" id="CHEBI:30616"/>
        <dbReference type="ChEBI" id="CHEBI:43474"/>
        <dbReference type="ChEBI" id="CHEBI:456216"/>
        <dbReference type="EC" id="7.2.2.10"/>
    </reaction>
</comment>
<dbReference type="AlphaFoldDB" id="A0AAV8UKP0"/>
<keyword evidence="6 15" id="KW-0547">Nucleotide-binding</keyword>
<dbReference type="SFLD" id="SFLDF00027">
    <property type="entry name" value="p-type_atpase"/>
    <property type="match status" value="1"/>
</dbReference>
<dbReference type="InterPro" id="IPR006408">
    <property type="entry name" value="P-type_ATPase_IIB"/>
</dbReference>
<dbReference type="Proteomes" id="UP001157974">
    <property type="component" value="Unassembled WGS sequence"/>
</dbReference>
<keyword evidence="20" id="KW-1185">Reference proteome</keyword>
<evidence type="ECO:0000256" key="6">
    <source>
        <dbReference type="ARBA" id="ARBA00022741"/>
    </source>
</evidence>
<evidence type="ECO:0000256" key="8">
    <source>
        <dbReference type="ARBA" id="ARBA00022840"/>
    </source>
</evidence>
<reference evidence="19 20" key="1">
    <citation type="journal article" date="2023" name="Nat. Commun.">
        <title>Origin of minicircular mitochondrial genomes in red algae.</title>
        <authorList>
            <person name="Lee Y."/>
            <person name="Cho C.H."/>
            <person name="Lee Y.M."/>
            <person name="Park S.I."/>
            <person name="Yang J.H."/>
            <person name="West J.A."/>
            <person name="Bhattacharya D."/>
            <person name="Yoon H.S."/>
        </authorList>
    </citation>
    <scope>NUCLEOTIDE SEQUENCE [LARGE SCALE GENOMIC DNA]</scope>
    <source>
        <strain evidence="19 20">CCMP1338</strain>
        <tissue evidence="19">Whole cell</tissue>
    </source>
</reference>
<dbReference type="GO" id="GO:0046872">
    <property type="term" value="F:metal ion binding"/>
    <property type="evidence" value="ECO:0007669"/>
    <property type="project" value="UniProtKB-KW"/>
</dbReference>
<evidence type="ECO:0000256" key="15">
    <source>
        <dbReference type="RuleBase" id="RU361146"/>
    </source>
</evidence>
<dbReference type="InterPro" id="IPR023214">
    <property type="entry name" value="HAD_sf"/>
</dbReference>
<keyword evidence="13 15" id="KW-0472">Membrane</keyword>
<dbReference type="PANTHER" id="PTHR24093">
    <property type="entry name" value="CATION TRANSPORTING ATPASE"/>
    <property type="match status" value="1"/>
</dbReference>
<keyword evidence="8 15" id="KW-0067">ATP-binding</keyword>
<keyword evidence="9" id="KW-0460">Magnesium</keyword>
<dbReference type="CDD" id="cd02081">
    <property type="entry name" value="P-type_ATPase_Ca_PMCA-like"/>
    <property type="match status" value="1"/>
</dbReference>
<sequence length="1098" mass="120847">MDVEQGGVDLRFGVGKNELVELIEERDHTKLEEYGGVQGLCKKLEIDPDSGISGDELHGKGLGARKEAFGSNEFKYPPPKSFFKLCYIAFQDLTILILSAAAILSLAINLAVEENRNEYGYLEGIAIIIVVIVVVLVQASIDFSKERKFRQLNSVKDNYEVQAIREGTTTPIPVAEIVVGDVVKLSAGDKVPADAILIHGSRLKTNESAMTGEPIDIDKDEKRDCFMLSGTSVSEGTGTAVIIAVGESSQWGVILAGLIVEPEDTPLQNRLDRLAMTIGKIGLLMATLTFFILLIRWIVDSARSGHWDGLLVLEYFIDAVTIVVVAVPEGLPLAITLGLAFAMRKMMTDQNLVRRLEACETMGSATQLNADKTGTLTQNRMTVVEALYAGQTISYVDDQESEMEAGVISSGAMELSEEFKKIAGVNMAVNTQANLLVGENGLVEHLGSKTECALLQHMEVWGYDYKALRDANPNARIYLFDSTKKRMSTTQEIAPGKFRVHCKGAPEIVINICSSQLNAQGVAVPLTEEGRQETTRKVNEMASRGLRTLLLCMVDVDHAGDDEMFWAEAPERDMTLIGVVGIKDPVRPETKEAVRLLRGAGVTVRMVTGDNPLTAKFIAKEAGILENDDEGLVMEGKEFRKMSETARQKIALDLRVLARSTPNDKLILVQTHKAMGEVVSVTGDGTNDAPALKEGNVGFALGMAGTEIAKEASDIIIMDDNISSMAKAVLWGRNVYDSIRKFLQFQLVVNIVAVLLNFISACAGKPLPLGAVPLLWVNMIMDSMGALALATEPPRMELMERKPFGRTAPLINRAMWRNIVGMSIYQLVVSLILQYGGEAIFYGECPIEDPSNPQPSLDACELQISSVIFNSFVFMQVFNEINSRRIDSPRVFQGILKSYYFLAIIAITIVIQILVMLLVGGTEVGNAIRIGEITGVQWAVSVVVGVIALPVGILLRLWPLEWCIGPMDEDPTEQSKLEKFLHLPKRKAPIEVLEDFEDMPDDDTEAIEMEGYSKVSKQILRLRVFVHAVAFINVVKRVAEPGDDPLITYEAVKEQEDARGHTEREHMRMHFRARVRAIQFMNRLRGQSTDITTSKSSH</sequence>
<comment type="caution">
    <text evidence="15">Lacks conserved residue(s) required for the propagation of feature annotation.</text>
</comment>
<dbReference type="GO" id="GO:0005388">
    <property type="term" value="F:P-type calcium transporter activity"/>
    <property type="evidence" value="ECO:0007669"/>
    <property type="project" value="UniProtKB-EC"/>
</dbReference>
<dbReference type="InterPro" id="IPR044492">
    <property type="entry name" value="P_typ_ATPase_HD_dom"/>
</dbReference>
<evidence type="ECO:0000259" key="18">
    <source>
        <dbReference type="Pfam" id="PF00690"/>
    </source>
</evidence>
<evidence type="ECO:0000256" key="14">
    <source>
        <dbReference type="ARBA" id="ARBA00048694"/>
    </source>
</evidence>
<dbReference type="InterPro" id="IPR001757">
    <property type="entry name" value="P_typ_ATPase"/>
</dbReference>
<feature type="transmembrane region" description="Helical" evidence="15">
    <location>
        <begin position="938"/>
        <end position="958"/>
    </location>
</feature>
<evidence type="ECO:0000256" key="13">
    <source>
        <dbReference type="ARBA" id="ARBA00023136"/>
    </source>
</evidence>